<feature type="domain" description="Rrn7/TAF1B C-terminal cyclin" evidence="16">
    <location>
        <begin position="269"/>
        <end position="456"/>
    </location>
</feature>
<evidence type="ECO:0000256" key="13">
    <source>
        <dbReference type="SAM" id="Phobius"/>
    </source>
</evidence>
<keyword evidence="8" id="KW-0238">DNA-binding</keyword>
<dbReference type="InterPro" id="IPR021752">
    <property type="entry name" value="TF_Rrn7_Zf"/>
</dbReference>
<keyword evidence="13" id="KW-1133">Transmembrane helix</keyword>
<dbReference type="InterPro" id="IPR048538">
    <property type="entry name" value="Rrn7_cyclin_C"/>
</dbReference>
<evidence type="ECO:0000256" key="1">
    <source>
        <dbReference type="ARBA" id="ARBA00004604"/>
    </source>
</evidence>
<evidence type="ECO:0000313" key="18">
    <source>
        <dbReference type="Proteomes" id="UP000288216"/>
    </source>
</evidence>
<evidence type="ECO:0000256" key="3">
    <source>
        <dbReference type="ARBA" id="ARBA00018994"/>
    </source>
</evidence>
<keyword evidence="10" id="KW-0539">Nucleus</keyword>
<evidence type="ECO:0000256" key="6">
    <source>
        <dbReference type="ARBA" id="ARBA00022833"/>
    </source>
</evidence>
<evidence type="ECO:0000256" key="2">
    <source>
        <dbReference type="ARBA" id="ARBA00006899"/>
    </source>
</evidence>
<feature type="domain" description="Rrn7/TAF1B N-terminal cyclin" evidence="15">
    <location>
        <begin position="80"/>
        <end position="252"/>
    </location>
</feature>
<reference evidence="17 18" key="1">
    <citation type="journal article" date="2018" name="Nat. Ecol. Evol.">
        <title>Shark genomes provide insights into elasmobranch evolution and the origin of vertebrates.</title>
        <authorList>
            <person name="Hara Y"/>
            <person name="Yamaguchi K"/>
            <person name="Onimaru K"/>
            <person name="Kadota M"/>
            <person name="Koyanagi M"/>
            <person name="Keeley SD"/>
            <person name="Tatsumi K"/>
            <person name="Tanaka K"/>
            <person name="Motone F"/>
            <person name="Kageyama Y"/>
            <person name="Nozu R"/>
            <person name="Adachi N"/>
            <person name="Nishimura O"/>
            <person name="Nakagawa R"/>
            <person name="Tanegashima C"/>
            <person name="Kiyatake I"/>
            <person name="Matsumoto R"/>
            <person name="Murakumo K"/>
            <person name="Nishida K"/>
            <person name="Terakita A"/>
            <person name="Kuratani S"/>
            <person name="Sato K"/>
            <person name="Hyodo S Kuraku.S."/>
        </authorList>
    </citation>
    <scope>NUCLEOTIDE SEQUENCE [LARGE SCALE GENOMIC DNA]</scope>
</reference>
<keyword evidence="9" id="KW-0804">Transcription</keyword>
<name>A0A401PB38_SCYTO</name>
<accession>A0A401PB38</accession>
<comment type="similarity">
    <text evidence="2">Belongs to the RRN7/TAF1B family.</text>
</comment>
<dbReference type="PANTHER" id="PTHR31576">
    <property type="entry name" value="TATA BOX-BINDING PROTEIN-ASSOCIATED FACTOR RNA POLYMERASE I SUBUNIT B"/>
    <property type="match status" value="1"/>
</dbReference>
<feature type="compositionally biased region" description="Low complexity" evidence="12">
    <location>
        <begin position="135"/>
        <end position="148"/>
    </location>
</feature>
<keyword evidence="4" id="KW-0479">Metal-binding</keyword>
<dbReference type="STRING" id="75743.A0A401PB38"/>
<protein>
    <recommendedName>
        <fullName evidence="3">TATA box-binding protein-associated factor RNA polymerase I subunit B</fullName>
    </recommendedName>
    <alternativeName>
        <fullName evidence="11">TATA box-binding protein-associated factor 1B</fullName>
    </alternativeName>
</protein>
<feature type="region of interest" description="Disordered" evidence="12">
    <location>
        <begin position="123"/>
        <end position="148"/>
    </location>
</feature>
<evidence type="ECO:0000256" key="9">
    <source>
        <dbReference type="ARBA" id="ARBA00023163"/>
    </source>
</evidence>
<keyword evidence="6" id="KW-0862">Zinc</keyword>
<keyword evidence="7" id="KW-0805">Transcription regulation</keyword>
<evidence type="ECO:0000256" key="12">
    <source>
        <dbReference type="SAM" id="MobiDB-lite"/>
    </source>
</evidence>
<evidence type="ECO:0000259" key="16">
    <source>
        <dbReference type="Pfam" id="PF20645"/>
    </source>
</evidence>
<evidence type="ECO:0000259" key="14">
    <source>
        <dbReference type="Pfam" id="PF11781"/>
    </source>
</evidence>
<organism evidence="17 18">
    <name type="scientific">Scyliorhinus torazame</name>
    <name type="common">Cloudy catshark</name>
    <name type="synonym">Catulus torazame</name>
    <dbReference type="NCBI Taxonomy" id="75743"/>
    <lineage>
        <taxon>Eukaryota</taxon>
        <taxon>Metazoa</taxon>
        <taxon>Chordata</taxon>
        <taxon>Craniata</taxon>
        <taxon>Vertebrata</taxon>
        <taxon>Chondrichthyes</taxon>
        <taxon>Elasmobranchii</taxon>
        <taxon>Galeomorphii</taxon>
        <taxon>Galeoidea</taxon>
        <taxon>Carcharhiniformes</taxon>
        <taxon>Scyliorhinidae</taxon>
        <taxon>Scyliorhinus</taxon>
    </lineage>
</organism>
<feature type="transmembrane region" description="Helical" evidence="13">
    <location>
        <begin position="205"/>
        <end position="224"/>
    </location>
</feature>
<gene>
    <name evidence="17" type="ORF">scyTo_0005650</name>
</gene>
<dbReference type="GO" id="GO:0008270">
    <property type="term" value="F:zinc ion binding"/>
    <property type="evidence" value="ECO:0007669"/>
    <property type="project" value="UniProtKB-KW"/>
</dbReference>
<comment type="caution">
    <text evidence="17">The sequence shown here is derived from an EMBL/GenBank/DDBJ whole genome shotgun (WGS) entry which is preliminary data.</text>
</comment>
<dbReference type="GO" id="GO:0001164">
    <property type="term" value="F:RNA polymerase I core promoter sequence-specific DNA binding"/>
    <property type="evidence" value="ECO:0007669"/>
    <property type="project" value="InterPro"/>
</dbReference>
<dbReference type="PANTHER" id="PTHR31576:SF2">
    <property type="entry name" value="TATA BOX-BINDING PROTEIN-ASSOCIATED FACTOR RNA POLYMERASE I SUBUNIT B"/>
    <property type="match status" value="1"/>
</dbReference>
<dbReference type="AlphaFoldDB" id="A0A401PB38"/>
<evidence type="ECO:0000256" key="8">
    <source>
        <dbReference type="ARBA" id="ARBA00023125"/>
    </source>
</evidence>
<feature type="domain" description="RRN7-type" evidence="14">
    <location>
        <begin position="9"/>
        <end position="39"/>
    </location>
</feature>
<dbReference type="Proteomes" id="UP000288216">
    <property type="component" value="Unassembled WGS sequence"/>
</dbReference>
<keyword evidence="13" id="KW-0812">Transmembrane</keyword>
<dbReference type="Pfam" id="PF20644">
    <property type="entry name" value="Rrn7_cyclin_N"/>
    <property type="match status" value="1"/>
</dbReference>
<dbReference type="EMBL" id="BFAA01001794">
    <property type="protein sequence ID" value="GCB70333.1"/>
    <property type="molecule type" value="Genomic_DNA"/>
</dbReference>
<evidence type="ECO:0000256" key="10">
    <source>
        <dbReference type="ARBA" id="ARBA00023242"/>
    </source>
</evidence>
<evidence type="ECO:0000256" key="5">
    <source>
        <dbReference type="ARBA" id="ARBA00022771"/>
    </source>
</evidence>
<evidence type="ECO:0000313" key="17">
    <source>
        <dbReference type="EMBL" id="GCB70333.1"/>
    </source>
</evidence>
<proteinExistence type="inferred from homology"/>
<keyword evidence="13" id="KW-0472">Membrane</keyword>
<evidence type="ECO:0000256" key="11">
    <source>
        <dbReference type="ARBA" id="ARBA00032500"/>
    </source>
</evidence>
<evidence type="ECO:0000259" key="15">
    <source>
        <dbReference type="Pfam" id="PF20644"/>
    </source>
</evidence>
<evidence type="ECO:0000256" key="7">
    <source>
        <dbReference type="ARBA" id="ARBA00023015"/>
    </source>
</evidence>
<comment type="subcellular location">
    <subcellularLocation>
        <location evidence="1">Nucleus</location>
        <location evidence="1">Nucleolus</location>
    </subcellularLocation>
</comment>
<evidence type="ECO:0000256" key="4">
    <source>
        <dbReference type="ARBA" id="ARBA00022723"/>
    </source>
</evidence>
<dbReference type="OrthoDB" id="10069252at2759"/>
<dbReference type="InterPro" id="IPR048540">
    <property type="entry name" value="Rrn7_cyclin_N"/>
</dbReference>
<dbReference type="GO" id="GO:0070860">
    <property type="term" value="C:RNA polymerase I core factor complex"/>
    <property type="evidence" value="ECO:0007669"/>
    <property type="project" value="InterPro"/>
</dbReference>
<keyword evidence="18" id="KW-1185">Reference proteome</keyword>
<dbReference type="OMA" id="SFRFCWG"/>
<dbReference type="Pfam" id="PF11781">
    <property type="entry name" value="Zn_ribbon_RRN7"/>
    <property type="match status" value="1"/>
</dbReference>
<keyword evidence="5" id="KW-0863">Zinc-finger</keyword>
<dbReference type="GO" id="GO:0042790">
    <property type="term" value="P:nucleolar large rRNA transcription by RNA polymerase I"/>
    <property type="evidence" value="ECO:0007669"/>
    <property type="project" value="TreeGrafter"/>
</dbReference>
<dbReference type="GO" id="GO:0005668">
    <property type="term" value="C:RNA polymerase transcription factor SL1 complex"/>
    <property type="evidence" value="ECO:0007669"/>
    <property type="project" value="TreeGrafter"/>
</dbReference>
<dbReference type="Pfam" id="PF20645">
    <property type="entry name" value="Rrn7_cyclin_C"/>
    <property type="match status" value="1"/>
</dbReference>
<dbReference type="InterPro" id="IPR033599">
    <property type="entry name" value="TAF1B/Rrn7"/>
</dbReference>
<sequence length="580" mass="67813">MDEEDTRDFQQACNQCSVINWGISDEGKFFCKSCHNVIEKTADVASEVFMQNARVNTISKGLKKRDKLDRGCEWYVCEGFQYILNQQAKALVNLGTSPLIKDEILCNIWRRYLQKSRNAYTNKPIDHSNRKRTISESSSGSSGLQTDSDLSLVRGWSSLSESDPESQDNSIQSLNDTVVSDDEATSIRSGSIDGRLYLRAACRKGLLMSMPLTLAFCYLALLWLRESITLADLLRFVSERHVPYLNTFQYFPEEMKLYGPDIHIFQVQSIPSYEEIQRKMHQLAEFLDMPRFPEITEKCFLHPNILCIKYLMEANLPESMHIWTRRLVKKMGIGEVDFLTFYPLSRRAKTIKYEVQAVAVIVVALKLLFVLDDKHEWFLSNQADEINKQNSEGLKLFQFKKWYKVMRLRLGESEKEVEEQAARHMWKCEKPLFFSIKDKSVIYKRKRMIHSLKKQFVRLNSSHQTLEKGGPSSFRFNWSEDNSERPCFHGDSLEAYEKSERITTVNVHYWVNCLKICRDKYCGHLTKPEEKHFPGSYLFVLNLFSFLLGIEFSILHQEVCQLEHILFDIPETLKRKRKYK</sequence>